<proteinExistence type="predicted"/>
<reference evidence="2" key="1">
    <citation type="submission" date="2020-06" db="EMBL/GenBank/DDBJ databases">
        <authorList>
            <person name="Li T."/>
            <person name="Hu X."/>
            <person name="Zhang T."/>
            <person name="Song X."/>
            <person name="Zhang H."/>
            <person name="Dai N."/>
            <person name="Sheng W."/>
            <person name="Hou X."/>
            <person name="Wei L."/>
        </authorList>
    </citation>
    <scope>NUCLEOTIDE SEQUENCE</scope>
    <source>
        <strain evidence="2">G02</strain>
        <tissue evidence="2">Leaf</tissue>
    </source>
</reference>
<evidence type="ECO:0000313" key="2">
    <source>
        <dbReference type="EMBL" id="KAL0403034.1"/>
    </source>
</evidence>
<organism evidence="2">
    <name type="scientific">Sesamum radiatum</name>
    <name type="common">Black benniseed</name>
    <dbReference type="NCBI Taxonomy" id="300843"/>
    <lineage>
        <taxon>Eukaryota</taxon>
        <taxon>Viridiplantae</taxon>
        <taxon>Streptophyta</taxon>
        <taxon>Embryophyta</taxon>
        <taxon>Tracheophyta</taxon>
        <taxon>Spermatophyta</taxon>
        <taxon>Magnoliopsida</taxon>
        <taxon>eudicotyledons</taxon>
        <taxon>Gunneridae</taxon>
        <taxon>Pentapetalae</taxon>
        <taxon>asterids</taxon>
        <taxon>lamiids</taxon>
        <taxon>Lamiales</taxon>
        <taxon>Pedaliaceae</taxon>
        <taxon>Sesamum</taxon>
    </lineage>
</organism>
<dbReference type="EMBL" id="JACGWJ010000008">
    <property type="protein sequence ID" value="KAL0403034.1"/>
    <property type="molecule type" value="Genomic_DNA"/>
</dbReference>
<gene>
    <name evidence="2" type="ORF">Sradi_1944200</name>
</gene>
<accession>A0AAW2TEF2</accession>
<name>A0AAW2TEF2_SESRA</name>
<dbReference type="AlphaFoldDB" id="A0AAW2TEF2"/>
<evidence type="ECO:0000256" key="1">
    <source>
        <dbReference type="SAM" id="MobiDB-lite"/>
    </source>
</evidence>
<protein>
    <submittedName>
        <fullName evidence="2">Uncharacterized protein</fullName>
    </submittedName>
</protein>
<reference evidence="2" key="2">
    <citation type="journal article" date="2024" name="Plant">
        <title>Genomic evolution and insights into agronomic trait innovations of Sesamum species.</title>
        <authorList>
            <person name="Miao H."/>
            <person name="Wang L."/>
            <person name="Qu L."/>
            <person name="Liu H."/>
            <person name="Sun Y."/>
            <person name="Le M."/>
            <person name="Wang Q."/>
            <person name="Wei S."/>
            <person name="Zheng Y."/>
            <person name="Lin W."/>
            <person name="Duan Y."/>
            <person name="Cao H."/>
            <person name="Xiong S."/>
            <person name="Wang X."/>
            <person name="Wei L."/>
            <person name="Li C."/>
            <person name="Ma Q."/>
            <person name="Ju M."/>
            <person name="Zhao R."/>
            <person name="Li G."/>
            <person name="Mu C."/>
            <person name="Tian Q."/>
            <person name="Mei H."/>
            <person name="Zhang T."/>
            <person name="Gao T."/>
            <person name="Zhang H."/>
        </authorList>
    </citation>
    <scope>NUCLEOTIDE SEQUENCE</scope>
    <source>
        <strain evidence="2">G02</strain>
    </source>
</reference>
<sequence>MAGDLRHGCGCSQGLRLRRLQDEGPQSHSELPVGRRKTSAGGERRPEEEETGRVRYSQSLDYE</sequence>
<feature type="region of interest" description="Disordered" evidence="1">
    <location>
        <begin position="1"/>
        <end position="63"/>
    </location>
</feature>
<comment type="caution">
    <text evidence="2">The sequence shown here is derived from an EMBL/GenBank/DDBJ whole genome shotgun (WGS) entry which is preliminary data.</text>
</comment>
<feature type="compositionally biased region" description="Basic and acidic residues" evidence="1">
    <location>
        <begin position="42"/>
        <end position="53"/>
    </location>
</feature>